<dbReference type="Proteomes" id="UP000094455">
    <property type="component" value="Unassembled WGS sequence"/>
</dbReference>
<sequence length="131" mass="14290">MEGPQISQVELQKSKAALQKARLSRAYLDAAKSFGVEKDMEFCPCFDMSTIESPAATTGYPASMGMRQQNSYIDSESIFKILAAAGNVSTIKNNNNSVSSSANQAKLSLKEIKQMGINNKHNIAARNKYYG</sequence>
<accession>A0A1E3NKQ8</accession>
<dbReference type="RefSeq" id="XP_019017848.1">
    <property type="nucleotide sequence ID" value="XM_019164293.1"/>
</dbReference>
<dbReference type="GeneID" id="30180980"/>
<dbReference type="EMBL" id="KV454003">
    <property type="protein sequence ID" value="ODQ46735.1"/>
    <property type="molecule type" value="Genomic_DNA"/>
</dbReference>
<proteinExistence type="predicted"/>
<dbReference type="OrthoDB" id="3997655at2759"/>
<evidence type="ECO:0000313" key="2">
    <source>
        <dbReference type="Proteomes" id="UP000094455"/>
    </source>
</evidence>
<dbReference type="AlphaFoldDB" id="A0A1E3NKQ8"/>
<organism evidence="1 2">
    <name type="scientific">Pichia membranifaciens NRRL Y-2026</name>
    <dbReference type="NCBI Taxonomy" id="763406"/>
    <lineage>
        <taxon>Eukaryota</taxon>
        <taxon>Fungi</taxon>
        <taxon>Dikarya</taxon>
        <taxon>Ascomycota</taxon>
        <taxon>Saccharomycotina</taxon>
        <taxon>Pichiomycetes</taxon>
        <taxon>Pichiales</taxon>
        <taxon>Pichiaceae</taxon>
        <taxon>Pichia</taxon>
    </lineage>
</organism>
<keyword evidence="2" id="KW-1185">Reference proteome</keyword>
<name>A0A1E3NKQ8_9ASCO</name>
<gene>
    <name evidence="1" type="ORF">PICMEDRAFT_72775</name>
</gene>
<protein>
    <submittedName>
        <fullName evidence="1">Uncharacterized protein</fullName>
    </submittedName>
</protein>
<reference evidence="1 2" key="1">
    <citation type="journal article" date="2016" name="Proc. Natl. Acad. Sci. U.S.A.">
        <title>Comparative genomics of biotechnologically important yeasts.</title>
        <authorList>
            <person name="Riley R."/>
            <person name="Haridas S."/>
            <person name="Wolfe K.H."/>
            <person name="Lopes M.R."/>
            <person name="Hittinger C.T."/>
            <person name="Goeker M."/>
            <person name="Salamov A.A."/>
            <person name="Wisecaver J.H."/>
            <person name="Long T.M."/>
            <person name="Calvey C.H."/>
            <person name="Aerts A.L."/>
            <person name="Barry K.W."/>
            <person name="Choi C."/>
            <person name="Clum A."/>
            <person name="Coughlan A.Y."/>
            <person name="Deshpande S."/>
            <person name="Douglass A.P."/>
            <person name="Hanson S.J."/>
            <person name="Klenk H.-P."/>
            <person name="LaButti K.M."/>
            <person name="Lapidus A."/>
            <person name="Lindquist E.A."/>
            <person name="Lipzen A.M."/>
            <person name="Meier-Kolthoff J.P."/>
            <person name="Ohm R.A."/>
            <person name="Otillar R.P."/>
            <person name="Pangilinan J.L."/>
            <person name="Peng Y."/>
            <person name="Rokas A."/>
            <person name="Rosa C.A."/>
            <person name="Scheuner C."/>
            <person name="Sibirny A.A."/>
            <person name="Slot J.C."/>
            <person name="Stielow J.B."/>
            <person name="Sun H."/>
            <person name="Kurtzman C.P."/>
            <person name="Blackwell M."/>
            <person name="Grigoriev I.V."/>
            <person name="Jeffries T.W."/>
        </authorList>
    </citation>
    <scope>NUCLEOTIDE SEQUENCE [LARGE SCALE GENOMIC DNA]</scope>
    <source>
        <strain evidence="1 2">NRRL Y-2026</strain>
    </source>
</reference>
<evidence type="ECO:0000313" key="1">
    <source>
        <dbReference type="EMBL" id="ODQ46735.1"/>
    </source>
</evidence>